<keyword evidence="1" id="KW-0614">Plasmid</keyword>
<sequence>MTSKRPDYEALDALGYPYKREACVVGELPLAERRPALDAAIASVSKSLGLPELKSLSYGLPVFAAFGLNRREAGRHEKANLLLTQGADLSLDFVPAYTSASI</sequence>
<geneLocation type="plasmid" evidence="1 3">
    <name>pLIB119</name>
</geneLocation>
<evidence type="ECO:0000313" key="1">
    <source>
        <dbReference type="EMBL" id="AHY45248.1"/>
    </source>
</evidence>
<organism evidence="1 3">
    <name type="scientific">Stutzerimonas stutzeri</name>
    <name type="common">Pseudomonas stutzeri</name>
    <dbReference type="NCBI Taxonomy" id="316"/>
    <lineage>
        <taxon>Bacteria</taxon>
        <taxon>Pseudomonadati</taxon>
        <taxon>Pseudomonadota</taxon>
        <taxon>Gammaproteobacteria</taxon>
        <taxon>Pseudomonadales</taxon>
        <taxon>Pseudomonadaceae</taxon>
        <taxon>Stutzerimonas</taxon>
    </lineage>
</organism>
<dbReference type="EMBL" id="JAAMRD010000015">
    <property type="protein sequence ID" value="MBA1306118.1"/>
    <property type="molecule type" value="Genomic_DNA"/>
</dbReference>
<evidence type="ECO:0000313" key="3">
    <source>
        <dbReference type="Proteomes" id="UP000025238"/>
    </source>
</evidence>
<dbReference type="KEGG" id="pstu:UIB01_22415"/>
<dbReference type="RefSeq" id="WP_019406403.1">
    <property type="nucleotide sequence ID" value="NZ_JAAMQZ010000051.1"/>
</dbReference>
<dbReference type="EMBL" id="CP007510">
    <property type="protein sequence ID" value="AHY45248.1"/>
    <property type="molecule type" value="Genomic_DNA"/>
</dbReference>
<protein>
    <submittedName>
        <fullName evidence="1">Uncharacterized protein</fullName>
    </submittedName>
</protein>
<evidence type="ECO:0000313" key="2">
    <source>
        <dbReference type="EMBL" id="MBA1306118.1"/>
    </source>
</evidence>
<name>A0A023WYT7_STUST</name>
<dbReference type="AlphaFoldDB" id="A0A023WYT7"/>
<reference evidence="1 3" key="1">
    <citation type="submission" date="2014-03" db="EMBL/GenBank/DDBJ databases">
        <title>Complete genome sequence of Pseudomonas stutzeri 19SMN4.</title>
        <authorList>
            <person name="Brunet-Galmes I."/>
            <person name="Nogales B."/>
            <person name="Busquets A."/>
            <person name="Pena A."/>
            <person name="Gomila M."/>
            <person name="Garcia-Valdes E."/>
            <person name="Lalucat J."/>
            <person name="Bennasar A."/>
            <person name="Bosch R."/>
        </authorList>
    </citation>
    <scope>NUCLEOTIDE SEQUENCE [LARGE SCALE GENOMIC DNA]</scope>
    <source>
        <strain evidence="1 3">19SMN4</strain>
        <plasmid evidence="3">Plasmid pLIB119</plasmid>
        <plasmid evidence="1">pLIB119</plasmid>
    </source>
</reference>
<proteinExistence type="predicted"/>
<reference evidence="2" key="2">
    <citation type="submission" date="2020-02" db="EMBL/GenBank/DDBJ databases">
        <title>Synteny-based analysis reveals conserved mechanism for high triclosan tolerance in Pseudomonas, as well as instances of horizontal transfer.</title>
        <authorList>
            <person name="Mcfarland A.G."/>
            <person name="Bertucci H.K."/>
            <person name="Litmann E."/>
            <person name="Shen J."/>
            <person name="Huttenhower C."/>
            <person name="Hartmann E.M."/>
        </authorList>
    </citation>
    <scope>NUCLEOTIDE SEQUENCE</scope>
    <source>
        <strain evidence="2">109A1</strain>
    </source>
</reference>
<gene>
    <name evidence="2" type="ORF">G7024_17140</name>
    <name evidence="1" type="ORF">UIB01_22415</name>
</gene>
<dbReference type="Proteomes" id="UP001138621">
    <property type="component" value="Unassembled WGS sequence"/>
</dbReference>
<dbReference type="PATRIC" id="fig|316.97.peg.4489"/>
<accession>A0A023WYT7</accession>
<dbReference type="Proteomes" id="UP000025238">
    <property type="component" value="Plasmid pLIB119"/>
</dbReference>